<sequence>MAISDDQPLGTEERREKQTRVPRRTDLLTGGFNFGGPGDEVSEENGFRASWLLSWQLPEMENMRPKWMTNSTAISIQIGFPDISFSEKAANSPSPPSWIFNECFY</sequence>
<dbReference type="HOGENOM" id="CLU_2235820_0_0_1"/>
<reference evidence="3" key="1">
    <citation type="submission" date="2009-05" db="EMBL/GenBank/DDBJ databases">
        <title>The genome sequence of Ajellomyces capsulatus strain H143.</title>
        <authorList>
            <person name="Champion M."/>
            <person name="Cuomo C.A."/>
            <person name="Ma L.-J."/>
            <person name="Henn M.R."/>
            <person name="Sil A."/>
            <person name="Goldman B."/>
            <person name="Young S.K."/>
            <person name="Kodira C.D."/>
            <person name="Zeng Q."/>
            <person name="Koehrsen M."/>
            <person name="Alvarado L."/>
            <person name="Berlin A.M."/>
            <person name="Borenstein D."/>
            <person name="Chen Z."/>
            <person name="Engels R."/>
            <person name="Freedman E."/>
            <person name="Gellesch M."/>
            <person name="Goldberg J."/>
            <person name="Griggs A."/>
            <person name="Gujja S."/>
            <person name="Heiman D.I."/>
            <person name="Hepburn T.A."/>
            <person name="Howarth C."/>
            <person name="Jen D."/>
            <person name="Larson L."/>
            <person name="Lewis B."/>
            <person name="Mehta T."/>
            <person name="Park D."/>
            <person name="Pearson M."/>
            <person name="Roberts A."/>
            <person name="Saif S."/>
            <person name="Shea T.D."/>
            <person name="Shenoy N."/>
            <person name="Sisk P."/>
            <person name="Stolte C."/>
            <person name="Sykes S."/>
            <person name="Walk T."/>
            <person name="White J."/>
            <person name="Yandava C."/>
            <person name="Klein B."/>
            <person name="McEwen J.G."/>
            <person name="Puccia R."/>
            <person name="Goldman G.H."/>
            <person name="Felipe M.S."/>
            <person name="Nino-Vega G."/>
            <person name="San-Blas G."/>
            <person name="Taylor J.W."/>
            <person name="Mendoza L."/>
            <person name="Galagan J.E."/>
            <person name="Nusbaum C."/>
            <person name="Birren B.W."/>
        </authorList>
    </citation>
    <scope>NUCLEOTIDE SEQUENCE [LARGE SCALE GENOMIC DNA]</scope>
    <source>
        <strain evidence="3">H143</strain>
    </source>
</reference>
<dbReference type="Proteomes" id="UP000002624">
    <property type="component" value="Unassembled WGS sequence"/>
</dbReference>
<name>C6H5L1_AJECH</name>
<evidence type="ECO:0000256" key="1">
    <source>
        <dbReference type="SAM" id="MobiDB-lite"/>
    </source>
</evidence>
<accession>C6H5L1</accession>
<evidence type="ECO:0000313" key="3">
    <source>
        <dbReference type="Proteomes" id="UP000002624"/>
    </source>
</evidence>
<dbReference type="VEuPathDB" id="FungiDB:HCDG_01712"/>
<dbReference type="EMBL" id="GG692420">
    <property type="protein sequence ID" value="EER43682.1"/>
    <property type="molecule type" value="Genomic_DNA"/>
</dbReference>
<proteinExistence type="predicted"/>
<evidence type="ECO:0000313" key="2">
    <source>
        <dbReference type="EMBL" id="EER43682.1"/>
    </source>
</evidence>
<protein>
    <submittedName>
        <fullName evidence="2">Uncharacterized protein</fullName>
    </submittedName>
</protein>
<gene>
    <name evidence="2" type="ORF">HCDG_01712</name>
</gene>
<dbReference type="AlphaFoldDB" id="C6H5L1"/>
<organism evidence="2 3">
    <name type="scientific">Ajellomyces capsulatus (strain H143)</name>
    <name type="common">Darling's disease fungus</name>
    <name type="synonym">Histoplasma capsulatum</name>
    <dbReference type="NCBI Taxonomy" id="544712"/>
    <lineage>
        <taxon>Eukaryota</taxon>
        <taxon>Fungi</taxon>
        <taxon>Dikarya</taxon>
        <taxon>Ascomycota</taxon>
        <taxon>Pezizomycotina</taxon>
        <taxon>Eurotiomycetes</taxon>
        <taxon>Eurotiomycetidae</taxon>
        <taxon>Onygenales</taxon>
        <taxon>Ajellomycetaceae</taxon>
        <taxon>Histoplasma</taxon>
    </lineage>
</organism>
<feature type="region of interest" description="Disordered" evidence="1">
    <location>
        <begin position="1"/>
        <end position="40"/>
    </location>
</feature>
<feature type="compositionally biased region" description="Basic and acidic residues" evidence="1">
    <location>
        <begin position="11"/>
        <end position="26"/>
    </location>
</feature>